<dbReference type="SUPFAM" id="SSF81901">
    <property type="entry name" value="HCP-like"/>
    <property type="match status" value="1"/>
</dbReference>
<accession>E0XTU2</accession>
<sequence length="374" mass="40323">MRPRSNGSTTGGAGGVCSSPAVPANFNDVLFFDPDFTPDFVFFNSIHASALNLILPAMSGLSGTDTAPKHHQSRSFLAAPSKNVRQNFMKPLITRFSKSPAALILTASLTLVPFAGRADASSALDDGISAYRHGDFEKSAQVFTPLADQGNATAQYLLSCQMINGVGVEANEDAGWAMMKASAGNKNPDASIVMARKLEATDAPADLIRTLYQQAADQDQTQAMLWLALDAMDQGKTAPAKQYLTTAWEAGDPRAATLLANRFAASDTARYQYLRQAAEHGEMRAAAYLAEEAQTLGDPAEAVGWCAIATGLPGHNEDVDWKTIGDAVEKNCGKYDKDLEPTERAANRERVDQFLARFFDGYKPWTPWRACAVE</sequence>
<dbReference type="EMBL" id="GU474875">
    <property type="protein sequence ID" value="ADI17833.1"/>
    <property type="molecule type" value="Genomic_DNA"/>
</dbReference>
<organism evidence="1">
    <name type="scientific">uncultured Rhodospirillales bacterium HF0200_01O14</name>
    <dbReference type="NCBI Taxonomy" id="710787"/>
    <lineage>
        <taxon>Bacteria</taxon>
        <taxon>Pseudomonadati</taxon>
        <taxon>Pseudomonadota</taxon>
        <taxon>Alphaproteobacteria</taxon>
        <taxon>Rhodospirillales</taxon>
        <taxon>environmental samples</taxon>
    </lineage>
</organism>
<dbReference type="AlphaFoldDB" id="E0XTU2"/>
<dbReference type="Gene3D" id="1.25.40.10">
    <property type="entry name" value="Tetratricopeptide repeat domain"/>
    <property type="match status" value="1"/>
</dbReference>
<name>E0XTU2_9PROT</name>
<reference evidence="1" key="1">
    <citation type="journal article" date="2011" name="Environ. Microbiol.">
        <title>Time-series analyses of Monterey Bay coastal microbial picoplankton using a 'genome proxy' microarray.</title>
        <authorList>
            <person name="Rich V.I."/>
            <person name="Pham V.D."/>
            <person name="Eppley J."/>
            <person name="Shi Y."/>
            <person name="DeLong E.F."/>
        </authorList>
    </citation>
    <scope>NUCLEOTIDE SEQUENCE</scope>
</reference>
<protein>
    <recommendedName>
        <fullName evidence="2">FOG: TPR repeat, SEL1 subfamily</fullName>
    </recommendedName>
</protein>
<evidence type="ECO:0000313" key="1">
    <source>
        <dbReference type="EMBL" id="ADI17833.1"/>
    </source>
</evidence>
<proteinExistence type="predicted"/>
<evidence type="ECO:0008006" key="2">
    <source>
        <dbReference type="Google" id="ProtNLM"/>
    </source>
</evidence>
<dbReference type="InterPro" id="IPR011990">
    <property type="entry name" value="TPR-like_helical_dom_sf"/>
</dbReference>